<keyword evidence="1" id="KW-0812">Transmembrane</keyword>
<keyword evidence="3" id="KW-1185">Reference proteome</keyword>
<gene>
    <name evidence="2" type="ORF">RchiOBHm_Chr2g0104411</name>
</gene>
<keyword evidence="1" id="KW-1133">Transmembrane helix</keyword>
<dbReference type="EMBL" id="PDCK01000040">
    <property type="protein sequence ID" value="PRQ47868.1"/>
    <property type="molecule type" value="Genomic_DNA"/>
</dbReference>
<sequence>MSEAFYMILFRDSNHLIVEFVGLLVGFEVVITDALFWGLEYFFFALSLQTHRAGPAY</sequence>
<accession>A0A2P6RN55</accession>
<evidence type="ECO:0000256" key="1">
    <source>
        <dbReference type="SAM" id="Phobius"/>
    </source>
</evidence>
<reference evidence="2 3" key="1">
    <citation type="journal article" date="2018" name="Nat. Genet.">
        <title>The Rosa genome provides new insights in the design of modern roses.</title>
        <authorList>
            <person name="Bendahmane M."/>
        </authorList>
    </citation>
    <scope>NUCLEOTIDE SEQUENCE [LARGE SCALE GENOMIC DNA]</scope>
    <source>
        <strain evidence="3">cv. Old Blush</strain>
    </source>
</reference>
<evidence type="ECO:0000313" key="2">
    <source>
        <dbReference type="EMBL" id="PRQ47868.1"/>
    </source>
</evidence>
<proteinExistence type="predicted"/>
<dbReference type="Gramene" id="PRQ47868">
    <property type="protein sequence ID" value="PRQ47868"/>
    <property type="gene ID" value="RchiOBHm_Chr2g0104411"/>
</dbReference>
<comment type="caution">
    <text evidence="2">The sequence shown here is derived from an EMBL/GenBank/DDBJ whole genome shotgun (WGS) entry which is preliminary data.</text>
</comment>
<feature type="transmembrane region" description="Helical" evidence="1">
    <location>
        <begin position="20"/>
        <end position="44"/>
    </location>
</feature>
<protein>
    <submittedName>
        <fullName evidence="2">Uncharacterized protein</fullName>
    </submittedName>
</protein>
<evidence type="ECO:0000313" key="3">
    <source>
        <dbReference type="Proteomes" id="UP000238479"/>
    </source>
</evidence>
<dbReference type="AlphaFoldDB" id="A0A2P6RN55"/>
<organism evidence="2 3">
    <name type="scientific">Rosa chinensis</name>
    <name type="common">China rose</name>
    <dbReference type="NCBI Taxonomy" id="74649"/>
    <lineage>
        <taxon>Eukaryota</taxon>
        <taxon>Viridiplantae</taxon>
        <taxon>Streptophyta</taxon>
        <taxon>Embryophyta</taxon>
        <taxon>Tracheophyta</taxon>
        <taxon>Spermatophyta</taxon>
        <taxon>Magnoliopsida</taxon>
        <taxon>eudicotyledons</taxon>
        <taxon>Gunneridae</taxon>
        <taxon>Pentapetalae</taxon>
        <taxon>rosids</taxon>
        <taxon>fabids</taxon>
        <taxon>Rosales</taxon>
        <taxon>Rosaceae</taxon>
        <taxon>Rosoideae</taxon>
        <taxon>Rosoideae incertae sedis</taxon>
        <taxon>Rosa</taxon>
    </lineage>
</organism>
<name>A0A2P6RN55_ROSCH</name>
<keyword evidence="1" id="KW-0472">Membrane</keyword>
<dbReference type="Proteomes" id="UP000238479">
    <property type="component" value="Chromosome 2"/>
</dbReference>